<dbReference type="InterPro" id="IPR027417">
    <property type="entry name" value="P-loop_NTPase"/>
</dbReference>
<sequence length="538" mass="61904">MECIPSFCAHISLLRPLEIIFRYLTYRWRVLPDVIVLGEVRCGTTSLCQHFASLRQRRRRQDKNDTNDNSQQAEIPIIDCRTPFCLWAHPELDHKETFFFVGHYLGYVTPEAYRMCFPLKSTKWFNEMKWKLMNYYYERMGKQTSTTIQQQPLFMTFDGCAQYLTSPTAAALIAEAYRAANQPPPILIACVREPIDQARSWWRYENNAMVWGDSMSLTKYNKDLRGDHYPPVTSDDALRFSLNSTTTTKLYKRAEYLFSQDNNSNKLEQATKRCVSVTIPYWAMTWPGGQLSGIGRNALFVENIMSFLFDILKKLSNRRARHKKKNVDPEFDSDLYRFIKNTITTGVHRNAAAATYSKEELFSKQSEDFFQVEKQKLLSLCKLYDCCTIDLNTKVRVTWAFIWFHLDMFYFLPGCFLIGLLIYLASLELLYHSAPLELVYWSLTPFKMVHLSLCGGRYIALNFAIASLIEVPFATAASLSAEDVEGVSTLSRKNSVVLVLRTPIVSVSSHWHCWVGSNSGSGFISSSFISSMVDLVVC</sequence>
<keyword evidence="1" id="KW-0472">Membrane</keyword>
<dbReference type="KEGG" id="fcy:FRACYDRAFT_238103"/>
<name>A0A1E7FHQ4_9STRA</name>
<accession>A0A1E7FHQ4</accession>
<evidence type="ECO:0000313" key="3">
    <source>
        <dbReference type="Proteomes" id="UP000095751"/>
    </source>
</evidence>
<dbReference type="InParanoid" id="A0A1E7FHQ4"/>
<dbReference type="SUPFAM" id="SSF52540">
    <property type="entry name" value="P-loop containing nucleoside triphosphate hydrolases"/>
    <property type="match status" value="1"/>
</dbReference>
<evidence type="ECO:0000256" key="1">
    <source>
        <dbReference type="SAM" id="Phobius"/>
    </source>
</evidence>
<dbReference type="Proteomes" id="UP000095751">
    <property type="component" value="Unassembled WGS sequence"/>
</dbReference>
<protein>
    <recommendedName>
        <fullName evidence="4">Sulfotransferase domain-containing protein</fullName>
    </recommendedName>
</protein>
<reference evidence="2 3" key="1">
    <citation type="submission" date="2016-09" db="EMBL/GenBank/DDBJ databases">
        <title>Extensive genetic diversity and differential bi-allelic expression allows diatom success in the polar Southern Ocean.</title>
        <authorList>
            <consortium name="DOE Joint Genome Institute"/>
            <person name="Mock T."/>
            <person name="Otillar R.P."/>
            <person name="Strauss J."/>
            <person name="Dupont C."/>
            <person name="Frickenhaus S."/>
            <person name="Maumus F."/>
            <person name="Mcmullan M."/>
            <person name="Sanges R."/>
            <person name="Schmutz J."/>
            <person name="Toseland A."/>
            <person name="Valas R."/>
            <person name="Veluchamy A."/>
            <person name="Ward B.J."/>
            <person name="Allen A."/>
            <person name="Barry K."/>
            <person name="Falciatore A."/>
            <person name="Ferrante M."/>
            <person name="Fortunato A.E."/>
            <person name="Gloeckner G."/>
            <person name="Gruber A."/>
            <person name="Hipkin R."/>
            <person name="Janech M."/>
            <person name="Kroth P."/>
            <person name="Leese F."/>
            <person name="Lindquist E."/>
            <person name="Lyon B.R."/>
            <person name="Martin J."/>
            <person name="Mayer C."/>
            <person name="Parker M."/>
            <person name="Quesneville H."/>
            <person name="Raymond J."/>
            <person name="Uhlig C."/>
            <person name="Valentin K.U."/>
            <person name="Worden A.Z."/>
            <person name="Armbrust E.V."/>
            <person name="Bowler C."/>
            <person name="Green B."/>
            <person name="Moulton V."/>
            <person name="Van Oosterhout C."/>
            <person name="Grigoriev I."/>
        </authorList>
    </citation>
    <scope>NUCLEOTIDE SEQUENCE [LARGE SCALE GENOMIC DNA]</scope>
    <source>
        <strain evidence="2 3">CCMP1102</strain>
    </source>
</reference>
<dbReference type="AlphaFoldDB" id="A0A1E7FHQ4"/>
<keyword evidence="1" id="KW-1133">Transmembrane helix</keyword>
<evidence type="ECO:0000313" key="2">
    <source>
        <dbReference type="EMBL" id="OEU17677.1"/>
    </source>
</evidence>
<organism evidence="2 3">
    <name type="scientific">Fragilariopsis cylindrus CCMP1102</name>
    <dbReference type="NCBI Taxonomy" id="635003"/>
    <lineage>
        <taxon>Eukaryota</taxon>
        <taxon>Sar</taxon>
        <taxon>Stramenopiles</taxon>
        <taxon>Ochrophyta</taxon>
        <taxon>Bacillariophyta</taxon>
        <taxon>Bacillariophyceae</taxon>
        <taxon>Bacillariophycidae</taxon>
        <taxon>Bacillariales</taxon>
        <taxon>Bacillariaceae</taxon>
        <taxon>Fragilariopsis</taxon>
    </lineage>
</organism>
<dbReference type="EMBL" id="KV784357">
    <property type="protein sequence ID" value="OEU17677.1"/>
    <property type="molecule type" value="Genomic_DNA"/>
</dbReference>
<dbReference type="Gene3D" id="3.40.50.300">
    <property type="entry name" value="P-loop containing nucleotide triphosphate hydrolases"/>
    <property type="match status" value="1"/>
</dbReference>
<evidence type="ECO:0008006" key="4">
    <source>
        <dbReference type="Google" id="ProtNLM"/>
    </source>
</evidence>
<gene>
    <name evidence="2" type="ORF">FRACYDRAFT_238103</name>
</gene>
<dbReference type="OrthoDB" id="196180at2759"/>
<feature type="transmembrane region" description="Helical" evidence="1">
    <location>
        <begin position="399"/>
        <end position="424"/>
    </location>
</feature>
<keyword evidence="3" id="KW-1185">Reference proteome</keyword>
<proteinExistence type="predicted"/>
<keyword evidence="1" id="KW-0812">Transmembrane</keyword>